<reference evidence="1" key="2">
    <citation type="journal article" date="2024" name="Plant">
        <title>Genomic evolution and insights into agronomic trait innovations of Sesamum species.</title>
        <authorList>
            <person name="Miao H."/>
            <person name="Wang L."/>
            <person name="Qu L."/>
            <person name="Liu H."/>
            <person name="Sun Y."/>
            <person name="Le M."/>
            <person name="Wang Q."/>
            <person name="Wei S."/>
            <person name="Zheng Y."/>
            <person name="Lin W."/>
            <person name="Duan Y."/>
            <person name="Cao H."/>
            <person name="Xiong S."/>
            <person name="Wang X."/>
            <person name="Wei L."/>
            <person name="Li C."/>
            <person name="Ma Q."/>
            <person name="Ju M."/>
            <person name="Zhao R."/>
            <person name="Li G."/>
            <person name="Mu C."/>
            <person name="Tian Q."/>
            <person name="Mei H."/>
            <person name="Zhang T."/>
            <person name="Gao T."/>
            <person name="Zhang H."/>
        </authorList>
    </citation>
    <scope>NUCLEOTIDE SEQUENCE</scope>
    <source>
        <strain evidence="1">K16</strain>
    </source>
</reference>
<accession>A0AAE1WD43</accession>
<evidence type="ECO:0000313" key="1">
    <source>
        <dbReference type="EMBL" id="KAK4391120.1"/>
    </source>
</evidence>
<dbReference type="PANTHER" id="PTHR33735:SF26">
    <property type="entry name" value="PTERIN-BINDING DOMAIN-CONTAINING PROTEIN"/>
    <property type="match status" value="1"/>
</dbReference>
<protein>
    <submittedName>
        <fullName evidence="1">Uncharacterized protein</fullName>
    </submittedName>
</protein>
<organism evidence="1 2">
    <name type="scientific">Sesamum angolense</name>
    <dbReference type="NCBI Taxonomy" id="2727404"/>
    <lineage>
        <taxon>Eukaryota</taxon>
        <taxon>Viridiplantae</taxon>
        <taxon>Streptophyta</taxon>
        <taxon>Embryophyta</taxon>
        <taxon>Tracheophyta</taxon>
        <taxon>Spermatophyta</taxon>
        <taxon>Magnoliopsida</taxon>
        <taxon>eudicotyledons</taxon>
        <taxon>Gunneridae</taxon>
        <taxon>Pentapetalae</taxon>
        <taxon>asterids</taxon>
        <taxon>lamiids</taxon>
        <taxon>Lamiales</taxon>
        <taxon>Pedaliaceae</taxon>
        <taxon>Sesamum</taxon>
    </lineage>
</organism>
<comment type="caution">
    <text evidence="1">The sequence shown here is derived from an EMBL/GenBank/DDBJ whole genome shotgun (WGS) entry which is preliminary data.</text>
</comment>
<name>A0AAE1WD43_9LAMI</name>
<dbReference type="AlphaFoldDB" id="A0AAE1WD43"/>
<reference evidence="1" key="1">
    <citation type="submission" date="2020-06" db="EMBL/GenBank/DDBJ databases">
        <authorList>
            <person name="Li T."/>
            <person name="Hu X."/>
            <person name="Zhang T."/>
            <person name="Song X."/>
            <person name="Zhang H."/>
            <person name="Dai N."/>
            <person name="Sheng W."/>
            <person name="Hou X."/>
            <person name="Wei L."/>
        </authorList>
    </citation>
    <scope>NUCLEOTIDE SEQUENCE</scope>
    <source>
        <strain evidence="1">K16</strain>
        <tissue evidence="1">Leaf</tissue>
    </source>
</reference>
<dbReference type="PANTHER" id="PTHR33735">
    <property type="entry name" value="EXPRESSED PROTEIN"/>
    <property type="match status" value="1"/>
</dbReference>
<gene>
    <name evidence="1" type="ORF">Sango_2175300</name>
</gene>
<proteinExistence type="predicted"/>
<evidence type="ECO:0000313" key="2">
    <source>
        <dbReference type="Proteomes" id="UP001289374"/>
    </source>
</evidence>
<keyword evidence="2" id="KW-1185">Reference proteome</keyword>
<dbReference type="EMBL" id="JACGWL010000012">
    <property type="protein sequence ID" value="KAK4391120.1"/>
    <property type="molecule type" value="Genomic_DNA"/>
</dbReference>
<dbReference type="Proteomes" id="UP001289374">
    <property type="component" value="Unassembled WGS sequence"/>
</dbReference>
<sequence>MYVYKVKTLARTTFCNTSQAPARIFTKIISFCLTSCTEHGNFFCQVLLQLQLPSSLLYASASDHPFFQSLAKPCYLKTQESNTFSRQQSSAAMEQQRDLSSAVAVFHPKLRCLLSLNHLPILYKIESTVETVEQIVNAVEKVAEQVDKVTEDITDDLPEGKLKQLLDFVEDMAEKTADTADSIGDIIDKVQEAGEKVEAIVDSLDGEEEQTPKVADIQKQTV</sequence>